<evidence type="ECO:0000256" key="6">
    <source>
        <dbReference type="ARBA" id="ARBA00022967"/>
    </source>
</evidence>
<dbReference type="GO" id="GO:0016020">
    <property type="term" value="C:membrane"/>
    <property type="evidence" value="ECO:0007669"/>
    <property type="project" value="InterPro"/>
</dbReference>
<feature type="non-terminal residue" evidence="11">
    <location>
        <position position="1"/>
    </location>
</feature>
<sequence length="213" mass="21604">AGGIAEMAGLPSEVRDTTDALDALGNTTAATGKGFSNGSAVLTAYALLTALVQDSGLAPNPLQLVGPAAAAAGVAGAHVTDGGQVVSLVDIYVVVSVFIGIMLPFFFGALTMLAVSRAAQAMIVEVRRQFRDIPGLREGARGVQPQHVRCVNISTRSAIIEMVIPGALAILTPLIVGFGFGQRALIGLLLAAIGSGYMLGIMMSNAGGAWDNA</sequence>
<keyword evidence="7 10" id="KW-1133">Transmembrane helix</keyword>
<dbReference type="PANTHER" id="PTHR31998">
    <property type="entry name" value="K(+)-INSENSITIVE PYROPHOSPHATE-ENERGIZED PROTON PUMP"/>
    <property type="match status" value="1"/>
</dbReference>
<evidence type="ECO:0000256" key="1">
    <source>
        <dbReference type="ARBA" id="ARBA00004127"/>
    </source>
</evidence>
<dbReference type="GO" id="GO:0012505">
    <property type="term" value="C:endomembrane system"/>
    <property type="evidence" value="ECO:0007669"/>
    <property type="project" value="UniProtKB-SubCell"/>
</dbReference>
<proteinExistence type="evidence at transcript level"/>
<accession>Q8RW13</accession>
<evidence type="ECO:0000256" key="4">
    <source>
        <dbReference type="ARBA" id="ARBA00022692"/>
    </source>
</evidence>
<evidence type="ECO:0000256" key="2">
    <source>
        <dbReference type="ARBA" id="ARBA00013242"/>
    </source>
</evidence>
<gene>
    <name evidence="11" type="primary">vppa</name>
</gene>
<evidence type="ECO:0000256" key="8">
    <source>
        <dbReference type="ARBA" id="ARBA00023065"/>
    </source>
</evidence>
<dbReference type="AlphaFoldDB" id="Q8RW13"/>
<keyword evidence="8" id="KW-0406">Ion transport</keyword>
<keyword evidence="3" id="KW-0813">Transport</keyword>
<keyword evidence="9 10" id="KW-0472">Membrane</keyword>
<feature type="transmembrane region" description="Helical" evidence="10">
    <location>
        <begin position="158"/>
        <end position="178"/>
    </location>
</feature>
<protein>
    <recommendedName>
        <fullName evidence="2">H(+)-exporting diphosphatase</fullName>
        <ecNumber evidence="2">7.1.3.1</ecNumber>
    </recommendedName>
</protein>
<evidence type="ECO:0000256" key="9">
    <source>
        <dbReference type="ARBA" id="ARBA00023136"/>
    </source>
</evidence>
<evidence type="ECO:0000256" key="3">
    <source>
        <dbReference type="ARBA" id="ARBA00022448"/>
    </source>
</evidence>
<dbReference type="GO" id="GO:0004427">
    <property type="term" value="F:inorganic diphosphate phosphatase activity"/>
    <property type="evidence" value="ECO:0007669"/>
    <property type="project" value="InterPro"/>
</dbReference>
<dbReference type="EMBL" id="AJ431733">
    <property type="protein sequence ID" value="CAD24772.1"/>
    <property type="molecule type" value="mRNA"/>
</dbReference>
<feature type="transmembrane region" description="Helical" evidence="10">
    <location>
        <begin position="184"/>
        <end position="203"/>
    </location>
</feature>
<feature type="transmembrane region" description="Helical" evidence="10">
    <location>
        <begin position="91"/>
        <end position="115"/>
    </location>
</feature>
<evidence type="ECO:0000256" key="5">
    <source>
        <dbReference type="ARBA" id="ARBA00022842"/>
    </source>
</evidence>
<evidence type="ECO:0000256" key="7">
    <source>
        <dbReference type="ARBA" id="ARBA00022989"/>
    </source>
</evidence>
<evidence type="ECO:0000256" key="10">
    <source>
        <dbReference type="SAM" id="Phobius"/>
    </source>
</evidence>
<dbReference type="EC" id="7.1.3.1" evidence="2"/>
<name>Q8RW13_PYRYE</name>
<feature type="non-terminal residue" evidence="11">
    <location>
        <position position="213"/>
    </location>
</feature>
<keyword evidence="4 10" id="KW-0812">Transmembrane</keyword>
<dbReference type="GO" id="GO:0009678">
    <property type="term" value="F:diphosphate hydrolysis-driven proton transmembrane transporter activity"/>
    <property type="evidence" value="ECO:0007669"/>
    <property type="project" value="UniProtKB-EC"/>
</dbReference>
<keyword evidence="6" id="KW-1278">Translocase</keyword>
<evidence type="ECO:0000313" key="11">
    <source>
        <dbReference type="EMBL" id="CAD24772.1"/>
    </source>
</evidence>
<keyword evidence="11" id="KW-0378">Hydrolase</keyword>
<comment type="subcellular location">
    <subcellularLocation>
        <location evidence="1">Endomembrane system</location>
        <topology evidence="1">Multi-pass membrane protein</topology>
    </subcellularLocation>
</comment>
<dbReference type="InterPro" id="IPR004131">
    <property type="entry name" value="PPase-energised_H-pump"/>
</dbReference>
<reference evidence="11" key="1">
    <citation type="journal article" date="2002" name="Biochem. Biophys. Res. Commun.">
        <title>Evidence for a wide occurrence of proton-translocating pyrophosphatase genes in parasitic and free-living protozoa.</title>
        <authorList>
            <person name="Perez-Castineira J.R."/>
            <person name="Alvar J."/>
            <person name="Ruiz-Perez L.M."/>
            <person name="Serrano A."/>
        </authorList>
    </citation>
    <scope>NUCLEOTIDE SEQUENCE</scope>
</reference>
<dbReference type="Pfam" id="PF03030">
    <property type="entry name" value="H_PPase"/>
    <property type="match status" value="1"/>
</dbReference>
<keyword evidence="5" id="KW-0460">Magnesium</keyword>
<organism evidence="11">
    <name type="scientific">Pyropia yezoensis</name>
    <name type="common">Susabi-nori</name>
    <name type="synonym">Porphyra yezoensis</name>
    <dbReference type="NCBI Taxonomy" id="2788"/>
    <lineage>
        <taxon>Eukaryota</taxon>
        <taxon>Rhodophyta</taxon>
        <taxon>Bangiophyceae</taxon>
        <taxon>Bangiales</taxon>
        <taxon>Bangiaceae</taxon>
        <taxon>Pyropia</taxon>
    </lineage>
</organism>